<dbReference type="RefSeq" id="WP_238303172.1">
    <property type="nucleotide sequence ID" value="NZ_BPQM01000057.1"/>
</dbReference>
<protein>
    <submittedName>
        <fullName evidence="4">D-inositol-3-phosphate glycosyltransferase</fullName>
    </submittedName>
</protein>
<dbReference type="Gene3D" id="3.40.50.2000">
    <property type="entry name" value="Glycogen Phosphorylase B"/>
    <property type="match status" value="1"/>
</dbReference>
<sequence length="413" mass="45944">MRILLVHQNFPGQYKHIAEALGRDPAHEVVALGVHQRPVPAGVRVVRYAMQRPASTVHAFAHDFEGKMVYGEACARAAMALKAEGFWPDIICGHPGWGETLFLKDVWPDAKMLSFQEFYYQAANADFNFDPAFPVTDPAAYWRLRARNAAFLVGLEASDWNVSPTRWQWSQLPEFGRARTSIIHDGVDTQAVRANPNASITLGRAGVCRPGDEIVTFINRNLEPYRGYHMFMRALPEILRRRPKARAVIVGGNEVSYGAAPGGGRSWKDIYLSEVADKLDMSRVHLVGKVPYPTYLNLLQVSAAHVYLTYPFVLSWSMLESMAAECLVIGSRTKPVEEVIEHGQNGLLVDFFSPDAIAASVVEALANPKAYREMRRAARRTVVERYDLASICLPAHLQLISDVAAGRTPITEA</sequence>
<dbReference type="PANTHER" id="PTHR46401:SF2">
    <property type="entry name" value="GLYCOSYLTRANSFERASE WBBK-RELATED"/>
    <property type="match status" value="1"/>
</dbReference>
<dbReference type="PANTHER" id="PTHR46401">
    <property type="entry name" value="GLYCOSYLTRANSFERASE WBBK-RELATED"/>
    <property type="match status" value="1"/>
</dbReference>
<dbReference type="Pfam" id="PF00534">
    <property type="entry name" value="Glycos_transf_1"/>
    <property type="match status" value="1"/>
</dbReference>
<keyword evidence="1" id="KW-0808">Transferase</keyword>
<dbReference type="EMBL" id="BPQM01000057">
    <property type="protein sequence ID" value="GJD79218.1"/>
    <property type="molecule type" value="Genomic_DNA"/>
</dbReference>
<dbReference type="SUPFAM" id="SSF53756">
    <property type="entry name" value="UDP-Glycosyltransferase/glycogen phosphorylase"/>
    <property type="match status" value="1"/>
</dbReference>
<accession>A0AA37MBK3</accession>
<name>A0AA37MBK3_9HYPH</name>
<dbReference type="GO" id="GO:0016757">
    <property type="term" value="F:glycosyltransferase activity"/>
    <property type="evidence" value="ECO:0007669"/>
    <property type="project" value="InterPro"/>
</dbReference>
<feature type="domain" description="Glycosyl transferase family 4" evidence="3">
    <location>
        <begin position="26"/>
        <end position="191"/>
    </location>
</feature>
<dbReference type="Proteomes" id="UP001055108">
    <property type="component" value="Unassembled WGS sequence"/>
</dbReference>
<feature type="domain" description="Glycosyl transferase family 1" evidence="2">
    <location>
        <begin position="211"/>
        <end position="380"/>
    </location>
</feature>
<dbReference type="InterPro" id="IPR001296">
    <property type="entry name" value="Glyco_trans_1"/>
</dbReference>
<dbReference type="GO" id="GO:0009103">
    <property type="term" value="P:lipopolysaccharide biosynthetic process"/>
    <property type="evidence" value="ECO:0007669"/>
    <property type="project" value="TreeGrafter"/>
</dbReference>
<keyword evidence="5" id="KW-1185">Reference proteome</keyword>
<dbReference type="Pfam" id="PF12000">
    <property type="entry name" value="Glyco_trans_4_3"/>
    <property type="match status" value="1"/>
</dbReference>
<dbReference type="InterPro" id="IPR022623">
    <property type="entry name" value="Glyco_trans_4"/>
</dbReference>
<reference evidence="4" key="2">
    <citation type="submission" date="2021-08" db="EMBL/GenBank/DDBJ databases">
        <authorList>
            <person name="Tani A."/>
            <person name="Ola A."/>
            <person name="Ogura Y."/>
            <person name="Katsura K."/>
            <person name="Hayashi T."/>
        </authorList>
    </citation>
    <scope>NUCLEOTIDE SEQUENCE</scope>
    <source>
        <strain evidence="4">NBRC 103626</strain>
    </source>
</reference>
<evidence type="ECO:0000256" key="1">
    <source>
        <dbReference type="ARBA" id="ARBA00022679"/>
    </source>
</evidence>
<evidence type="ECO:0000259" key="2">
    <source>
        <dbReference type="Pfam" id="PF00534"/>
    </source>
</evidence>
<proteinExistence type="predicted"/>
<evidence type="ECO:0000313" key="5">
    <source>
        <dbReference type="Proteomes" id="UP001055108"/>
    </source>
</evidence>
<dbReference type="AlphaFoldDB" id="A0AA37MBK3"/>
<reference evidence="4" key="1">
    <citation type="journal article" date="2016" name="Front. Microbiol.">
        <title>Genome Sequence of the Piezophilic, Mesophilic Sulfate-Reducing Bacterium Desulfovibrio indicus J2T.</title>
        <authorList>
            <person name="Cao J."/>
            <person name="Maignien L."/>
            <person name="Shao Z."/>
            <person name="Alain K."/>
            <person name="Jebbar M."/>
        </authorList>
    </citation>
    <scope>NUCLEOTIDE SEQUENCE</scope>
    <source>
        <strain evidence="4">NBRC 103626</strain>
    </source>
</reference>
<evidence type="ECO:0000313" key="4">
    <source>
        <dbReference type="EMBL" id="GJD79218.1"/>
    </source>
</evidence>
<comment type="caution">
    <text evidence="4">The sequence shown here is derived from an EMBL/GenBank/DDBJ whole genome shotgun (WGS) entry which is preliminary data.</text>
</comment>
<evidence type="ECO:0000259" key="3">
    <source>
        <dbReference type="Pfam" id="PF12000"/>
    </source>
</evidence>
<gene>
    <name evidence="4" type="primary">mshA_3</name>
    <name evidence="4" type="ORF">NBEOAGPD_2441</name>
</gene>
<organism evidence="4 5">
    <name type="scientific">Methylobacterium gregans</name>
    <dbReference type="NCBI Taxonomy" id="374424"/>
    <lineage>
        <taxon>Bacteria</taxon>
        <taxon>Pseudomonadati</taxon>
        <taxon>Pseudomonadota</taxon>
        <taxon>Alphaproteobacteria</taxon>
        <taxon>Hyphomicrobiales</taxon>
        <taxon>Methylobacteriaceae</taxon>
        <taxon>Methylobacterium</taxon>
    </lineage>
</organism>
<dbReference type="CDD" id="cd03818">
    <property type="entry name" value="GT4_ExpC-like"/>
    <property type="match status" value="1"/>
</dbReference>